<evidence type="ECO:0000256" key="2">
    <source>
        <dbReference type="ARBA" id="ARBA00022448"/>
    </source>
</evidence>
<evidence type="ECO:0000256" key="1">
    <source>
        <dbReference type="ARBA" id="ARBA00004651"/>
    </source>
</evidence>
<evidence type="ECO:0000256" key="7">
    <source>
        <dbReference type="RuleBase" id="RU363032"/>
    </source>
</evidence>
<dbReference type="Gene3D" id="1.10.3720.10">
    <property type="entry name" value="MetI-like"/>
    <property type="match status" value="1"/>
</dbReference>
<dbReference type="RefSeq" id="WP_126208595.1">
    <property type="nucleotide sequence ID" value="NZ_PELZ01000008.1"/>
</dbReference>
<evidence type="ECO:0000256" key="4">
    <source>
        <dbReference type="ARBA" id="ARBA00022692"/>
    </source>
</evidence>
<dbReference type="InterPro" id="IPR035906">
    <property type="entry name" value="MetI-like_sf"/>
</dbReference>
<dbReference type="Pfam" id="PF19300">
    <property type="entry name" value="BPD_transp_1_N"/>
    <property type="match status" value="1"/>
</dbReference>
<dbReference type="Proteomes" id="UP000288051">
    <property type="component" value="Unassembled WGS sequence"/>
</dbReference>
<organism evidence="9 10">
    <name type="scientific">Thermus scotoductus</name>
    <dbReference type="NCBI Taxonomy" id="37636"/>
    <lineage>
        <taxon>Bacteria</taxon>
        <taxon>Thermotogati</taxon>
        <taxon>Deinococcota</taxon>
        <taxon>Deinococci</taxon>
        <taxon>Thermales</taxon>
        <taxon>Thermaceae</taxon>
        <taxon>Thermus</taxon>
    </lineage>
</organism>
<comment type="similarity">
    <text evidence="7">Belongs to the binding-protein-dependent transport system permease family.</text>
</comment>
<dbReference type="PANTHER" id="PTHR43163">
    <property type="entry name" value="DIPEPTIDE TRANSPORT SYSTEM PERMEASE PROTEIN DPPB-RELATED"/>
    <property type="match status" value="1"/>
</dbReference>
<dbReference type="PROSITE" id="PS50928">
    <property type="entry name" value="ABC_TM1"/>
    <property type="match status" value="1"/>
</dbReference>
<comment type="subcellular location">
    <subcellularLocation>
        <location evidence="1 7">Cell membrane</location>
        <topology evidence="1 7">Multi-pass membrane protein</topology>
    </subcellularLocation>
</comment>
<comment type="caution">
    <text evidence="9">The sequence shown here is derived from an EMBL/GenBank/DDBJ whole genome shotgun (WGS) entry which is preliminary data.</text>
</comment>
<dbReference type="SUPFAM" id="SSF161098">
    <property type="entry name" value="MetI-like"/>
    <property type="match status" value="1"/>
</dbReference>
<accession>A0A430SI87</accession>
<reference evidence="9 10" key="1">
    <citation type="journal article" date="2019" name="Extremophiles">
        <title>Biogeography of thermophiles and predominance of Thermus scotoductus in domestic water heaters.</title>
        <authorList>
            <person name="Wilpiszeski R.L."/>
            <person name="Zhang Z."/>
            <person name="House C.H."/>
        </authorList>
    </citation>
    <scope>NUCLEOTIDE SEQUENCE [LARGE SCALE GENOMIC DNA]</scope>
    <source>
        <strain evidence="9 10">24_S24</strain>
    </source>
</reference>
<evidence type="ECO:0000256" key="3">
    <source>
        <dbReference type="ARBA" id="ARBA00022475"/>
    </source>
</evidence>
<protein>
    <submittedName>
        <fullName evidence="9">Glutathione ABC transporter permease GsiC</fullName>
    </submittedName>
</protein>
<keyword evidence="6 7" id="KW-0472">Membrane</keyword>
<keyword evidence="5 7" id="KW-1133">Transmembrane helix</keyword>
<dbReference type="GO" id="GO:0055085">
    <property type="term" value="P:transmembrane transport"/>
    <property type="evidence" value="ECO:0007669"/>
    <property type="project" value="InterPro"/>
</dbReference>
<evidence type="ECO:0000313" key="10">
    <source>
        <dbReference type="Proteomes" id="UP000288051"/>
    </source>
</evidence>
<feature type="transmembrane region" description="Helical" evidence="7">
    <location>
        <begin position="274"/>
        <end position="300"/>
    </location>
</feature>
<dbReference type="EMBL" id="PELZ01000008">
    <property type="protein sequence ID" value="RTH40331.1"/>
    <property type="molecule type" value="Genomic_DNA"/>
</dbReference>
<feature type="transmembrane region" description="Helical" evidence="7">
    <location>
        <begin position="135"/>
        <end position="160"/>
    </location>
</feature>
<gene>
    <name evidence="9" type="ORF">CSW37_00315</name>
</gene>
<keyword evidence="3" id="KW-1003">Cell membrane</keyword>
<name>A0A430SI87_THESC</name>
<keyword evidence="4 7" id="KW-0812">Transmembrane</keyword>
<evidence type="ECO:0000256" key="6">
    <source>
        <dbReference type="ARBA" id="ARBA00023136"/>
    </source>
</evidence>
<feature type="transmembrane region" description="Helical" evidence="7">
    <location>
        <begin position="228"/>
        <end position="254"/>
    </location>
</feature>
<evidence type="ECO:0000259" key="8">
    <source>
        <dbReference type="PROSITE" id="PS50928"/>
    </source>
</evidence>
<dbReference type="InterPro" id="IPR000515">
    <property type="entry name" value="MetI-like"/>
</dbReference>
<proteinExistence type="inferred from homology"/>
<dbReference type="CDD" id="cd06261">
    <property type="entry name" value="TM_PBP2"/>
    <property type="match status" value="1"/>
</dbReference>
<dbReference type="Pfam" id="PF00528">
    <property type="entry name" value="BPD_transp_1"/>
    <property type="match status" value="1"/>
</dbReference>
<dbReference type="GO" id="GO:0005886">
    <property type="term" value="C:plasma membrane"/>
    <property type="evidence" value="ECO:0007669"/>
    <property type="project" value="UniProtKB-SubCell"/>
</dbReference>
<evidence type="ECO:0000256" key="5">
    <source>
        <dbReference type="ARBA" id="ARBA00022989"/>
    </source>
</evidence>
<dbReference type="InterPro" id="IPR045621">
    <property type="entry name" value="BPD_transp_1_N"/>
</dbReference>
<feature type="transmembrane region" description="Helical" evidence="7">
    <location>
        <begin position="7"/>
        <end position="31"/>
    </location>
</feature>
<evidence type="ECO:0000313" key="9">
    <source>
        <dbReference type="EMBL" id="RTH40331.1"/>
    </source>
</evidence>
<sequence>MRLQYSIARLVQGAFVLLAVCTITFGLLYLLPADPARLVAGRSATPETVEMVRKELGLDRPILERYGRYLWGLLHGDLGRSYVQRTRVTELLSSRLIPTLQLALAGIVAELLIGLPLGVLAALQVGKTWDRVVTIWAFAMVAAPQFALGLLLLYVFAYLWQVLPLGGYGTSSHLILPAVTLGLTGGGWYARMMRSSLLDVLRSDYVRTARAKGLPYRKVIGKHALKPALLPIAAMVGSDLGMYMGGVIVVESVFGWPGIGQLTWQAIQLVDIPVILGTVITTAVFVVLGNLVADLLYTLLDPRVSYD</sequence>
<feature type="transmembrane region" description="Helical" evidence="7">
    <location>
        <begin position="102"/>
        <end position="123"/>
    </location>
</feature>
<dbReference type="AlphaFoldDB" id="A0A430SI87"/>
<keyword evidence="2 7" id="KW-0813">Transport</keyword>
<feature type="transmembrane region" description="Helical" evidence="7">
    <location>
        <begin position="172"/>
        <end position="190"/>
    </location>
</feature>
<feature type="domain" description="ABC transmembrane type-1" evidence="8">
    <location>
        <begin position="96"/>
        <end position="297"/>
    </location>
</feature>
<dbReference type="PANTHER" id="PTHR43163:SF6">
    <property type="entry name" value="DIPEPTIDE TRANSPORT SYSTEM PERMEASE PROTEIN DPPB-RELATED"/>
    <property type="match status" value="1"/>
</dbReference>